<dbReference type="InterPro" id="IPR049945">
    <property type="entry name" value="AAA_22"/>
</dbReference>
<evidence type="ECO:0000313" key="3">
    <source>
        <dbReference type="Proteomes" id="UP000664144"/>
    </source>
</evidence>
<dbReference type="InterPro" id="IPR027417">
    <property type="entry name" value="P-loop_NTPase"/>
</dbReference>
<feature type="domain" description="ORC1/DEAH AAA+ ATPase" evidence="1">
    <location>
        <begin position="242"/>
        <end position="348"/>
    </location>
</feature>
<dbReference type="Pfam" id="PF13365">
    <property type="entry name" value="Trypsin_2"/>
    <property type="match status" value="1"/>
</dbReference>
<evidence type="ECO:0000313" key="2">
    <source>
        <dbReference type="EMBL" id="MBO0360828.1"/>
    </source>
</evidence>
<dbReference type="SUPFAM" id="SSF52540">
    <property type="entry name" value="P-loop containing nucleoside triphosphate hydrolases"/>
    <property type="match status" value="1"/>
</dbReference>
<gene>
    <name evidence="2" type="ORF">J0X19_22910</name>
</gene>
<dbReference type="InterPro" id="IPR009003">
    <property type="entry name" value="Peptidase_S1_PA"/>
</dbReference>
<dbReference type="Pfam" id="PF13401">
    <property type="entry name" value="AAA_22"/>
    <property type="match status" value="1"/>
</dbReference>
<dbReference type="Gene3D" id="2.40.10.10">
    <property type="entry name" value="Trypsin-like serine proteases"/>
    <property type="match status" value="1"/>
</dbReference>
<proteinExistence type="predicted"/>
<protein>
    <submittedName>
        <fullName evidence="2">Trypsin-like peptidase domain-containing protein</fullName>
    </submittedName>
</protein>
<keyword evidence="3" id="KW-1185">Reference proteome</keyword>
<evidence type="ECO:0000259" key="1">
    <source>
        <dbReference type="Pfam" id="PF13401"/>
    </source>
</evidence>
<sequence length="463" mass="51703">MSSIPPFTQLQTTVARIVAGGNHGTGFLIAPDMLLTANHVVHDVTDLTVTFLLPTGEYTTSATVELLGSAALDLAILRLPQPFADSTPLPLSSAKPPQQAVWETFGFPSLHLLSGRVYRGQVLQYNALAPWPLTLEVNGVSPEYNLEGLSGSPLVVDAKVCGVLRYQQGEDVGVMLLGQVVEELVALGIVVDGPSITTITPTFNKERFRQLFTPEYTTDYEPFYVAREVDEVFLRCLLSPKNIWLHGASGTGKTCLANRNLQQQTIQHIYCYLTALPNPRNATAILQMIAEDITEKYPTQLRTFTYKSTSDIKQLAHLLAHLFPTDNFIICIDEVHIKDSAVFEEFVNSMTAVCAEYRNCRASSKVLKFIISTIQQPAIYHYNIAKFNEQFSFIELTHWNDQEIEQLLGRMNTIGHLLAREEQSIVVQASQSPRIAKDIVHQYALNYKQQTLEQVIEYVVARS</sequence>
<dbReference type="Gene3D" id="3.40.50.300">
    <property type="entry name" value="P-loop containing nucleotide triphosphate hydrolases"/>
    <property type="match status" value="1"/>
</dbReference>
<dbReference type="Proteomes" id="UP000664144">
    <property type="component" value="Unassembled WGS sequence"/>
</dbReference>
<dbReference type="SUPFAM" id="SSF50494">
    <property type="entry name" value="Trypsin-like serine proteases"/>
    <property type="match status" value="1"/>
</dbReference>
<reference evidence="2" key="1">
    <citation type="submission" date="2021-03" db="EMBL/GenBank/DDBJ databases">
        <authorList>
            <person name="Kim M.K."/>
        </authorList>
    </citation>
    <scope>NUCLEOTIDE SEQUENCE</scope>
    <source>
        <strain evidence="2">BT186</strain>
    </source>
</reference>
<accession>A0A939F0C8</accession>
<dbReference type="InterPro" id="IPR043504">
    <property type="entry name" value="Peptidase_S1_PA_chymotrypsin"/>
</dbReference>
<dbReference type="RefSeq" id="WP_206986737.1">
    <property type="nucleotide sequence ID" value="NZ_JAFLQZ010000024.1"/>
</dbReference>
<dbReference type="EMBL" id="JAFLQZ010000024">
    <property type="protein sequence ID" value="MBO0360828.1"/>
    <property type="molecule type" value="Genomic_DNA"/>
</dbReference>
<organism evidence="2 3">
    <name type="scientific">Hymenobacter telluris</name>
    <dbReference type="NCBI Taxonomy" id="2816474"/>
    <lineage>
        <taxon>Bacteria</taxon>
        <taxon>Pseudomonadati</taxon>
        <taxon>Bacteroidota</taxon>
        <taxon>Cytophagia</taxon>
        <taxon>Cytophagales</taxon>
        <taxon>Hymenobacteraceae</taxon>
        <taxon>Hymenobacter</taxon>
    </lineage>
</organism>
<dbReference type="AlphaFoldDB" id="A0A939F0C8"/>
<name>A0A939F0C8_9BACT</name>
<comment type="caution">
    <text evidence="2">The sequence shown here is derived from an EMBL/GenBank/DDBJ whole genome shotgun (WGS) entry which is preliminary data.</text>
</comment>
<dbReference type="GO" id="GO:0016887">
    <property type="term" value="F:ATP hydrolysis activity"/>
    <property type="evidence" value="ECO:0007669"/>
    <property type="project" value="InterPro"/>
</dbReference>